<keyword evidence="2" id="KW-1185">Reference proteome</keyword>
<dbReference type="EMBL" id="CP018154">
    <property type="protein sequence ID" value="APG62795.1"/>
    <property type="molecule type" value="Genomic_DNA"/>
</dbReference>
<name>A0A1L3JCD1_9SPHN</name>
<dbReference type="KEGG" id="sphl:LPB140_08345"/>
<protein>
    <submittedName>
        <fullName evidence="1">Uncharacterized protein</fullName>
    </submittedName>
</protein>
<dbReference type="RefSeq" id="WP_072559444.1">
    <property type="nucleotide sequence ID" value="NZ_CP018154.1"/>
</dbReference>
<proteinExistence type="predicted"/>
<accession>A0A1L3JCD1</accession>
<evidence type="ECO:0000313" key="1">
    <source>
        <dbReference type="EMBL" id="APG62795.1"/>
    </source>
</evidence>
<dbReference type="OrthoDB" id="6306524at2"/>
<dbReference type="STRING" id="1913578.LPB140_08345"/>
<dbReference type="Proteomes" id="UP000242561">
    <property type="component" value="Chromosome"/>
</dbReference>
<gene>
    <name evidence="1" type="ORF">LPB140_08345</name>
</gene>
<reference evidence="1 2" key="1">
    <citation type="submission" date="2016-11" db="EMBL/GenBank/DDBJ databases">
        <title>Sphingorhabdus sp. LPB0140, isolated from marine environment.</title>
        <authorList>
            <person name="Kim E."/>
            <person name="Yi H."/>
        </authorList>
    </citation>
    <scope>NUCLEOTIDE SEQUENCE [LARGE SCALE GENOMIC DNA]</scope>
    <source>
        <strain evidence="1 2">LPB0140</strain>
    </source>
</reference>
<evidence type="ECO:0000313" key="2">
    <source>
        <dbReference type="Proteomes" id="UP000242561"/>
    </source>
</evidence>
<dbReference type="AlphaFoldDB" id="A0A1L3JCD1"/>
<organism evidence="1 2">
    <name type="scientific">Sphingorhabdus lutea</name>
    <dbReference type="NCBI Taxonomy" id="1913578"/>
    <lineage>
        <taxon>Bacteria</taxon>
        <taxon>Pseudomonadati</taxon>
        <taxon>Pseudomonadota</taxon>
        <taxon>Alphaproteobacteria</taxon>
        <taxon>Sphingomonadales</taxon>
        <taxon>Sphingomonadaceae</taxon>
        <taxon>Sphingorhabdus</taxon>
    </lineage>
</organism>
<sequence>MKRDLYKKSAYLIGLSILFAPNFIANSYAKTINMNSGQYELVEANKEYQFEESALKLRPSINWNEERNFYNGSKAKWTLDGPNLNQIIFWTGSVSIEDSVSVIEEVIQLTAEEDASEEAVEDEAVEDDVSLENVAASVKKALGSEPEDPKSQRPAILIADIPILTMRWLYDSQYQRNWNIEEMKLDKLGGKQAVKFTFTSISLIDQVKRRGEAIAALVNDKFYMILYQAPENYYFSANYADYKAIVASVKFGKIKKKKEDE</sequence>